<keyword evidence="1" id="KW-0472">Membrane</keyword>
<keyword evidence="3" id="KW-1185">Reference proteome</keyword>
<feature type="transmembrane region" description="Helical" evidence="1">
    <location>
        <begin position="199"/>
        <end position="217"/>
    </location>
</feature>
<feature type="transmembrane region" description="Helical" evidence="1">
    <location>
        <begin position="369"/>
        <end position="387"/>
    </location>
</feature>
<keyword evidence="1" id="KW-1133">Transmembrane helix</keyword>
<accession>A0A0J5FNX3</accession>
<protein>
    <submittedName>
        <fullName evidence="2">Membrane protein</fullName>
    </submittedName>
</protein>
<gene>
    <name evidence="2" type="ORF">AB204_18620</name>
</gene>
<name>A0A0J5FNX3_9GAMM</name>
<evidence type="ECO:0000313" key="2">
    <source>
        <dbReference type="EMBL" id="KMJ43652.1"/>
    </source>
</evidence>
<feature type="transmembrane region" description="Helical" evidence="1">
    <location>
        <begin position="393"/>
        <end position="411"/>
    </location>
</feature>
<feature type="transmembrane region" description="Helical" evidence="1">
    <location>
        <begin position="254"/>
        <end position="272"/>
    </location>
</feature>
<evidence type="ECO:0000256" key="1">
    <source>
        <dbReference type="SAM" id="Phobius"/>
    </source>
</evidence>
<organism evidence="2 3">
    <name type="scientific">Xenorhabdus khoisanae</name>
    <dbReference type="NCBI Taxonomy" id="880157"/>
    <lineage>
        <taxon>Bacteria</taxon>
        <taxon>Pseudomonadati</taxon>
        <taxon>Pseudomonadota</taxon>
        <taxon>Gammaproteobacteria</taxon>
        <taxon>Enterobacterales</taxon>
        <taxon>Morganellaceae</taxon>
        <taxon>Xenorhabdus</taxon>
    </lineage>
</organism>
<feature type="transmembrane region" description="Helical" evidence="1">
    <location>
        <begin position="94"/>
        <end position="114"/>
    </location>
</feature>
<sequence length="420" mass="47896">MIYFTTLSIFFIIVVLIIINKNNLFSPSVLLPLVVICTLCPVLFIKGIFYSPSIYSLLYITACIITFSCFSFIFENISINKVEADKSLFFNKRLYYLVSIVSLLLCSLMLKAYLDEIVSFNSFSHYAEYYRAVSTSGEYDLKNNVNYLVRNADMIALPLSVIGLYIWSTRCVSLLFKLTVITFLIFSFLLPIFSVARSGAIRASIVLLGVVIVFFHLRWKFAVFLFGFIFVLYTGAGFIFGYGSGGYDNLSDSLGYFFISFLRYLSGGYFAFDHYLLGNVNIFFRFAFFDSLFNKFDSVLDTVGFIDNCTICYPENYVDFVQVGPGYNFVSNVYTAFGVVFSNMGWGGVFYFGVTGAIMGTLYSQVRKGNVFFSMIYCFLLPGILLISFSEYFFAQIPIILRFVFLYFILFKLKPNKSMG</sequence>
<reference evidence="2 3" key="1">
    <citation type="submission" date="2015-06" db="EMBL/GenBank/DDBJ databases">
        <title>Draft Whole-Genome Sequence of the Entomopathogenic Bacterium Xenorhabdus khoisanae.</title>
        <authorList>
            <person name="Naidoo S."/>
            <person name="Featherston J."/>
            <person name="Gray V.M."/>
        </authorList>
    </citation>
    <scope>NUCLEOTIDE SEQUENCE [LARGE SCALE GENOMIC DNA]</scope>
    <source>
        <strain evidence="2 3">MCB</strain>
    </source>
</reference>
<feature type="transmembrane region" description="Helical" evidence="1">
    <location>
        <begin position="224"/>
        <end position="242"/>
    </location>
</feature>
<feature type="transmembrane region" description="Helical" evidence="1">
    <location>
        <begin position="54"/>
        <end position="74"/>
    </location>
</feature>
<feature type="transmembrane region" description="Helical" evidence="1">
    <location>
        <begin position="174"/>
        <end position="193"/>
    </location>
</feature>
<dbReference type="NCBIfam" id="TIGR04370">
    <property type="entry name" value="glyco_rpt_poly"/>
    <property type="match status" value="1"/>
</dbReference>
<dbReference type="PATRIC" id="fig|880157.4.peg.4005"/>
<feature type="transmembrane region" description="Helical" evidence="1">
    <location>
        <begin position="6"/>
        <end position="22"/>
    </location>
</feature>
<dbReference type="STRING" id="880157.AB204_18620"/>
<dbReference type="Proteomes" id="UP000036277">
    <property type="component" value="Unassembled WGS sequence"/>
</dbReference>
<evidence type="ECO:0000313" key="3">
    <source>
        <dbReference type="Proteomes" id="UP000036277"/>
    </source>
</evidence>
<comment type="caution">
    <text evidence="2">The sequence shown here is derived from an EMBL/GenBank/DDBJ whole genome shotgun (WGS) entry which is preliminary data.</text>
</comment>
<feature type="transmembrane region" description="Helical" evidence="1">
    <location>
        <begin position="29"/>
        <end position="48"/>
    </location>
</feature>
<dbReference type="EMBL" id="LFCV01000159">
    <property type="protein sequence ID" value="KMJ43652.1"/>
    <property type="molecule type" value="Genomic_DNA"/>
</dbReference>
<proteinExistence type="predicted"/>
<keyword evidence="1" id="KW-0812">Transmembrane</keyword>
<dbReference type="AlphaFoldDB" id="A0A0J5FNX3"/>
<dbReference type="RefSeq" id="WP_047964870.1">
    <property type="nucleotide sequence ID" value="NZ_CAWMBG010000159.1"/>
</dbReference>